<evidence type="ECO:0000313" key="11">
    <source>
        <dbReference type="EMBL" id="ETW79677.1"/>
    </source>
</evidence>
<dbReference type="PANTHER" id="PTHR24305:SF166">
    <property type="entry name" value="CYTOCHROME P450 12A4, MITOCHONDRIAL-RELATED"/>
    <property type="match status" value="1"/>
</dbReference>
<sequence>MILSSFLFLAICTAIYVVWERNFNQLYNQSTWDFHEKILAQFGNIVRLQCISGDSLLYVADSRALHNILVKDQYTFEEASTFIESHFEILSLGEHHRKQRKLLNPVFSAKHMRSLTPVFYKVTDKFRRALTSKIGAAGGKQEVDVMVWMSRIALKLIGQGALGYSFDNIGEEGANEYGKAAKAMMYVRAPVPSLLIRPYMPALFVTIVPRQLLPWVSDLGSASFWEKAVRALPSKPVRALVDIVDIMDHTSREILERKEALQKGDAEVSQEVGEGKDIISVITLIIAAMDTTSAALSCILYLLSQNIDVQDKLRAELTRAREESRSPIGEMDYSQLARKDVMLPLGTLITGDNGQPISEVFIPCNTDVICSIIGVNHNPAIWGPDATTWRLERWLEPLPPSVSDVRVPGVYSNMMTFAGGARACIGFKFSELEMKVVLAMLLPLVKFAPSGKRVVWNIGTVSTPRLPGTNTPTMPLVLSLIDAEN</sequence>
<evidence type="ECO:0000256" key="2">
    <source>
        <dbReference type="ARBA" id="ARBA00005179"/>
    </source>
</evidence>
<organism evidence="11 12">
    <name type="scientific">Heterobasidion irregulare (strain TC 32-1)</name>
    <dbReference type="NCBI Taxonomy" id="747525"/>
    <lineage>
        <taxon>Eukaryota</taxon>
        <taxon>Fungi</taxon>
        <taxon>Dikarya</taxon>
        <taxon>Basidiomycota</taxon>
        <taxon>Agaricomycotina</taxon>
        <taxon>Agaricomycetes</taxon>
        <taxon>Russulales</taxon>
        <taxon>Bondarzewiaceae</taxon>
        <taxon>Heterobasidion</taxon>
        <taxon>Heterobasidion annosum species complex</taxon>
    </lineage>
</organism>
<dbReference type="InterPro" id="IPR002401">
    <property type="entry name" value="Cyt_P450_E_grp-I"/>
</dbReference>
<feature type="binding site" description="axial binding residue" evidence="9">
    <location>
        <position position="424"/>
    </location>
    <ligand>
        <name>heme</name>
        <dbReference type="ChEBI" id="CHEBI:30413"/>
    </ligand>
    <ligandPart>
        <name>Fe</name>
        <dbReference type="ChEBI" id="CHEBI:18248"/>
    </ligandPart>
</feature>
<comment type="cofactor">
    <cofactor evidence="1 9">
        <name>heme</name>
        <dbReference type="ChEBI" id="CHEBI:30413"/>
    </cofactor>
</comment>
<evidence type="ECO:0000256" key="1">
    <source>
        <dbReference type="ARBA" id="ARBA00001971"/>
    </source>
</evidence>
<dbReference type="STRING" id="747525.W4K1J1"/>
<dbReference type="OrthoDB" id="1470350at2759"/>
<dbReference type="GO" id="GO:0005506">
    <property type="term" value="F:iron ion binding"/>
    <property type="evidence" value="ECO:0007669"/>
    <property type="project" value="InterPro"/>
</dbReference>
<keyword evidence="4 9" id="KW-0349">Heme</keyword>
<evidence type="ECO:0000256" key="9">
    <source>
        <dbReference type="PIRSR" id="PIRSR602401-1"/>
    </source>
</evidence>
<dbReference type="AlphaFoldDB" id="W4K1J1"/>
<dbReference type="Pfam" id="PF00067">
    <property type="entry name" value="p450"/>
    <property type="match status" value="1"/>
</dbReference>
<keyword evidence="12" id="KW-1185">Reference proteome</keyword>
<dbReference type="InterPro" id="IPR050121">
    <property type="entry name" value="Cytochrome_P450_monoxygenase"/>
</dbReference>
<feature type="signal peptide" evidence="10">
    <location>
        <begin position="1"/>
        <end position="20"/>
    </location>
</feature>
<dbReference type="GO" id="GO:0020037">
    <property type="term" value="F:heme binding"/>
    <property type="evidence" value="ECO:0007669"/>
    <property type="project" value="InterPro"/>
</dbReference>
<keyword evidence="7 9" id="KW-0408">Iron</keyword>
<evidence type="ECO:0000256" key="3">
    <source>
        <dbReference type="ARBA" id="ARBA00010617"/>
    </source>
</evidence>
<dbReference type="HOGENOM" id="CLU_001570_5_11_1"/>
<feature type="chain" id="PRO_5004843953" evidence="10">
    <location>
        <begin position="21"/>
        <end position="485"/>
    </location>
</feature>
<dbReference type="GeneID" id="20666871"/>
<dbReference type="Proteomes" id="UP000030671">
    <property type="component" value="Unassembled WGS sequence"/>
</dbReference>
<dbReference type="PRINTS" id="PR00385">
    <property type="entry name" value="P450"/>
</dbReference>
<gene>
    <name evidence="11" type="primary">cyp72</name>
    <name evidence="11" type="ORF">HETIRDRAFT_124425</name>
</gene>
<proteinExistence type="inferred from homology"/>
<evidence type="ECO:0000256" key="10">
    <source>
        <dbReference type="SAM" id="SignalP"/>
    </source>
</evidence>
<comment type="similarity">
    <text evidence="3">Belongs to the cytochrome P450 family.</text>
</comment>
<dbReference type="InParanoid" id="W4K1J1"/>
<comment type="pathway">
    <text evidence="2">Secondary metabolite biosynthesis.</text>
</comment>
<dbReference type="EMBL" id="KI925460">
    <property type="protein sequence ID" value="ETW79677.1"/>
    <property type="molecule type" value="Genomic_DNA"/>
</dbReference>
<dbReference type="GO" id="GO:0004497">
    <property type="term" value="F:monooxygenase activity"/>
    <property type="evidence" value="ECO:0007669"/>
    <property type="project" value="UniProtKB-KW"/>
</dbReference>
<evidence type="ECO:0000256" key="8">
    <source>
        <dbReference type="ARBA" id="ARBA00023033"/>
    </source>
</evidence>
<evidence type="ECO:0000256" key="4">
    <source>
        <dbReference type="ARBA" id="ARBA00022617"/>
    </source>
</evidence>
<evidence type="ECO:0000313" key="12">
    <source>
        <dbReference type="Proteomes" id="UP000030671"/>
    </source>
</evidence>
<keyword evidence="5 9" id="KW-0479">Metal-binding</keyword>
<dbReference type="eggNOG" id="KOG0158">
    <property type="taxonomic scope" value="Eukaryota"/>
</dbReference>
<name>W4K1J1_HETIT</name>
<evidence type="ECO:0000256" key="7">
    <source>
        <dbReference type="ARBA" id="ARBA00023004"/>
    </source>
</evidence>
<dbReference type="Gene3D" id="1.10.630.10">
    <property type="entry name" value="Cytochrome P450"/>
    <property type="match status" value="1"/>
</dbReference>
<accession>W4K1J1</accession>
<dbReference type="InterPro" id="IPR001128">
    <property type="entry name" value="Cyt_P450"/>
</dbReference>
<dbReference type="GO" id="GO:0016705">
    <property type="term" value="F:oxidoreductase activity, acting on paired donors, with incorporation or reduction of molecular oxygen"/>
    <property type="evidence" value="ECO:0007669"/>
    <property type="project" value="InterPro"/>
</dbReference>
<evidence type="ECO:0000256" key="6">
    <source>
        <dbReference type="ARBA" id="ARBA00023002"/>
    </source>
</evidence>
<keyword evidence="8 11" id="KW-0503">Monooxygenase</keyword>
<dbReference type="PRINTS" id="PR00463">
    <property type="entry name" value="EP450I"/>
</dbReference>
<dbReference type="SUPFAM" id="SSF48264">
    <property type="entry name" value="Cytochrome P450"/>
    <property type="match status" value="1"/>
</dbReference>
<protein>
    <submittedName>
        <fullName evidence="11">Cytochrome P450 monooxygenase 72</fullName>
    </submittedName>
</protein>
<keyword evidence="6" id="KW-0560">Oxidoreductase</keyword>
<keyword evidence="10" id="KW-0732">Signal</keyword>
<dbReference type="PANTHER" id="PTHR24305">
    <property type="entry name" value="CYTOCHROME P450"/>
    <property type="match status" value="1"/>
</dbReference>
<dbReference type="InterPro" id="IPR036396">
    <property type="entry name" value="Cyt_P450_sf"/>
</dbReference>
<reference evidence="11 12" key="1">
    <citation type="journal article" date="2012" name="New Phytol.">
        <title>Insight into trade-off between wood decay and parasitism from the genome of a fungal forest pathogen.</title>
        <authorList>
            <person name="Olson A."/>
            <person name="Aerts A."/>
            <person name="Asiegbu F."/>
            <person name="Belbahri L."/>
            <person name="Bouzid O."/>
            <person name="Broberg A."/>
            <person name="Canback B."/>
            <person name="Coutinho P.M."/>
            <person name="Cullen D."/>
            <person name="Dalman K."/>
            <person name="Deflorio G."/>
            <person name="van Diepen L.T."/>
            <person name="Dunand C."/>
            <person name="Duplessis S."/>
            <person name="Durling M."/>
            <person name="Gonthier P."/>
            <person name="Grimwood J."/>
            <person name="Fossdal C.G."/>
            <person name="Hansson D."/>
            <person name="Henrissat B."/>
            <person name="Hietala A."/>
            <person name="Himmelstrand K."/>
            <person name="Hoffmeister D."/>
            <person name="Hogberg N."/>
            <person name="James T.Y."/>
            <person name="Karlsson M."/>
            <person name="Kohler A."/>
            <person name="Kues U."/>
            <person name="Lee Y.H."/>
            <person name="Lin Y.C."/>
            <person name="Lind M."/>
            <person name="Lindquist E."/>
            <person name="Lombard V."/>
            <person name="Lucas S."/>
            <person name="Lunden K."/>
            <person name="Morin E."/>
            <person name="Murat C."/>
            <person name="Park J."/>
            <person name="Raffaello T."/>
            <person name="Rouze P."/>
            <person name="Salamov A."/>
            <person name="Schmutz J."/>
            <person name="Solheim H."/>
            <person name="Stahlberg J."/>
            <person name="Velez H."/>
            <person name="de Vries R.P."/>
            <person name="Wiebenga A."/>
            <person name="Woodward S."/>
            <person name="Yakovlev I."/>
            <person name="Garbelotto M."/>
            <person name="Martin F."/>
            <person name="Grigoriev I.V."/>
            <person name="Stenlid J."/>
        </authorList>
    </citation>
    <scope>NUCLEOTIDE SEQUENCE [LARGE SCALE GENOMIC DNA]</scope>
    <source>
        <strain evidence="11 12">TC 32-1</strain>
    </source>
</reference>
<dbReference type="RefSeq" id="XP_009548240.1">
    <property type="nucleotide sequence ID" value="XM_009549945.1"/>
</dbReference>
<evidence type="ECO:0000256" key="5">
    <source>
        <dbReference type="ARBA" id="ARBA00022723"/>
    </source>
</evidence>
<dbReference type="KEGG" id="hir:HETIRDRAFT_124425"/>